<reference evidence="3 4" key="1">
    <citation type="submission" date="2016-07" db="EMBL/GenBank/DDBJ databases">
        <title>Comparative genomics of the Campylobacter concisus group.</title>
        <authorList>
            <person name="Miller W.G."/>
            <person name="Yee E."/>
            <person name="Chapman M.H."/>
            <person name="Huynh S."/>
            <person name="Bono J.L."/>
            <person name="On S.L.W."/>
            <person name="StLeger J."/>
            <person name="Foster G."/>
            <person name="Parker C.T."/>
        </authorList>
    </citation>
    <scope>NUCLEOTIDE SEQUENCE [LARGE SCALE GENOMIC DNA]</scope>
    <source>
        <strain evidence="3 4">CCUG 21559</strain>
    </source>
</reference>
<dbReference type="InterPro" id="IPR028098">
    <property type="entry name" value="Glyco_trans_4-like_N"/>
</dbReference>
<evidence type="ECO:0000313" key="4">
    <source>
        <dbReference type="Proteomes" id="UP000503264"/>
    </source>
</evidence>
<dbReference type="AlphaFoldDB" id="A0A6G5QFX0"/>
<dbReference type="GO" id="GO:0016757">
    <property type="term" value="F:glycosyltransferase activity"/>
    <property type="evidence" value="ECO:0007669"/>
    <property type="project" value="UniProtKB-KW"/>
</dbReference>
<dbReference type="PANTHER" id="PTHR45947:SF3">
    <property type="entry name" value="SULFOQUINOVOSYL TRANSFERASE SQD2"/>
    <property type="match status" value="1"/>
</dbReference>
<dbReference type="PANTHER" id="PTHR45947">
    <property type="entry name" value="SULFOQUINOVOSYL TRANSFERASE SQD2"/>
    <property type="match status" value="1"/>
</dbReference>
<feature type="domain" description="Glycosyl transferase family 1" evidence="1">
    <location>
        <begin position="171"/>
        <end position="322"/>
    </location>
</feature>
<gene>
    <name evidence="3" type="primary">pglH1</name>
    <name evidence="3" type="ORF">CMUC_0717</name>
</gene>
<name>A0A6G5QFX0_9BACT</name>
<sequence>MKILLIISTLKSGGAERVCTLLANKLCKTHSVSLAKFDKNEPFYEINSGVNLINLNLTTQNLGLFGNLKKRFFKIFAIRNLIKNSDFDAVISFLDSTNFLVLFSAFGLKTKIIISEHTSFNAPKPWWVKPLKKALYPHAHALAVLTNADKNYYDKFVKNVSVIYNPNFSKPPKFEPKKQNLVIFVGRLIPLKNCQMFVKIASHFSDDECEFIVAGDGIERKNLEKMAKNVKFLGNVKEIDKLYESAKVIISTSIFEGLGNTLIEAINYEVARISTKTSGACELITNEFDGILIDDEKSGVVALKDILKNEQKRREICKNARLRLGEFELEKIAKKWEALIK</sequence>
<evidence type="ECO:0000313" key="3">
    <source>
        <dbReference type="EMBL" id="QCD44514.1"/>
    </source>
</evidence>
<dbReference type="EMBL" id="CP012542">
    <property type="protein sequence ID" value="QCD44514.1"/>
    <property type="molecule type" value="Genomic_DNA"/>
</dbReference>
<accession>A0A6G5QFX0</accession>
<dbReference type="RefSeq" id="WP_171993623.1">
    <property type="nucleotide sequence ID" value="NZ_CP012542.1"/>
</dbReference>
<proteinExistence type="predicted"/>
<keyword evidence="3" id="KW-0328">Glycosyltransferase</keyword>
<dbReference type="InterPro" id="IPR050194">
    <property type="entry name" value="Glycosyltransferase_grp1"/>
</dbReference>
<dbReference type="Pfam" id="PF13439">
    <property type="entry name" value="Glyco_transf_4"/>
    <property type="match status" value="1"/>
</dbReference>
<protein>
    <submittedName>
        <fullName evidence="3">GalNAc-alpha-(1,4)-GalNAc-alpha-(1, 3)-diNAcBac-PP-undecaprenol alpha-1,4-N-acetyl-D-galactosaminyltransferase</fullName>
        <ecNumber evidence="3">2.4.1.292</ecNumber>
    </submittedName>
</protein>
<dbReference type="InterPro" id="IPR001296">
    <property type="entry name" value="Glyco_trans_1"/>
</dbReference>
<keyword evidence="3" id="KW-0808">Transferase</keyword>
<keyword evidence="4" id="KW-1185">Reference proteome</keyword>
<organism evidence="3 4">
    <name type="scientific">Campylobacter mucosalis CCUG 21559</name>
    <dbReference type="NCBI Taxonomy" id="1032067"/>
    <lineage>
        <taxon>Bacteria</taxon>
        <taxon>Pseudomonadati</taxon>
        <taxon>Campylobacterota</taxon>
        <taxon>Epsilonproteobacteria</taxon>
        <taxon>Campylobacterales</taxon>
        <taxon>Campylobacteraceae</taxon>
        <taxon>Campylobacter</taxon>
    </lineage>
</organism>
<evidence type="ECO:0000259" key="2">
    <source>
        <dbReference type="Pfam" id="PF13439"/>
    </source>
</evidence>
<feature type="domain" description="Glycosyltransferase subfamily 4-like N-terminal" evidence="2">
    <location>
        <begin position="13"/>
        <end position="165"/>
    </location>
</feature>
<dbReference type="EC" id="2.4.1.292" evidence="3"/>
<evidence type="ECO:0000259" key="1">
    <source>
        <dbReference type="Pfam" id="PF00534"/>
    </source>
</evidence>
<dbReference type="Proteomes" id="UP000503264">
    <property type="component" value="Chromosome"/>
</dbReference>
<dbReference type="SUPFAM" id="SSF53756">
    <property type="entry name" value="UDP-Glycosyltransferase/glycogen phosphorylase"/>
    <property type="match status" value="1"/>
</dbReference>
<dbReference type="Pfam" id="PF00534">
    <property type="entry name" value="Glycos_transf_1"/>
    <property type="match status" value="1"/>
</dbReference>
<dbReference type="Gene3D" id="3.40.50.2000">
    <property type="entry name" value="Glycogen Phosphorylase B"/>
    <property type="match status" value="2"/>
</dbReference>